<dbReference type="RefSeq" id="WP_060846147.1">
    <property type="nucleotide sequence ID" value="NZ_AP014704.1"/>
</dbReference>
<accession>A0A0C6EX42</accession>
<dbReference type="AlphaFoldDB" id="A0A0C6EX42"/>
<proteinExistence type="predicted"/>
<dbReference type="KEGG" id="maqu:Maq22A_c06680"/>
<evidence type="ECO:0008006" key="4">
    <source>
        <dbReference type="Google" id="ProtNLM"/>
    </source>
</evidence>
<dbReference type="Proteomes" id="UP000061432">
    <property type="component" value="Chromosome"/>
</dbReference>
<name>A0A0C6EX42_9HYPH</name>
<reference evidence="2 3" key="1">
    <citation type="journal article" date="2015" name="Genome Announc.">
        <title>Complete Genome Sequence of Methylobacterium aquaticum Strain 22A, Isolated from Racomitrium japonicum Moss.</title>
        <authorList>
            <person name="Tani A."/>
            <person name="Ogura Y."/>
            <person name="Hayashi T."/>
            <person name="Kimbara K."/>
        </authorList>
    </citation>
    <scope>NUCLEOTIDE SEQUENCE [LARGE SCALE GENOMIC DNA]</scope>
    <source>
        <strain evidence="2 3">MA-22A</strain>
    </source>
</reference>
<keyword evidence="1" id="KW-1133">Transmembrane helix</keyword>
<dbReference type="OrthoDB" id="7996855at2"/>
<protein>
    <recommendedName>
        <fullName evidence="4">SHOCT domain-containing protein</fullName>
    </recommendedName>
</protein>
<keyword evidence="1" id="KW-0812">Transmembrane</keyword>
<feature type="transmembrane region" description="Helical" evidence="1">
    <location>
        <begin position="162"/>
        <end position="182"/>
    </location>
</feature>
<evidence type="ECO:0000313" key="3">
    <source>
        <dbReference type="Proteomes" id="UP000061432"/>
    </source>
</evidence>
<gene>
    <name evidence="2" type="ORF">Maq22A_c06680</name>
</gene>
<dbReference type="PATRIC" id="fig|270351.10.peg.1270"/>
<keyword evidence="1" id="KW-0472">Membrane</keyword>
<feature type="transmembrane region" description="Helical" evidence="1">
    <location>
        <begin position="29"/>
        <end position="49"/>
    </location>
</feature>
<evidence type="ECO:0000313" key="2">
    <source>
        <dbReference type="EMBL" id="BAQ44681.1"/>
    </source>
</evidence>
<organism evidence="2 3">
    <name type="scientific">Methylobacterium aquaticum</name>
    <dbReference type="NCBI Taxonomy" id="270351"/>
    <lineage>
        <taxon>Bacteria</taxon>
        <taxon>Pseudomonadati</taxon>
        <taxon>Pseudomonadota</taxon>
        <taxon>Alphaproteobacteria</taxon>
        <taxon>Hyphomicrobiales</taxon>
        <taxon>Methylobacteriaceae</taxon>
        <taxon>Methylobacterium</taxon>
    </lineage>
</organism>
<dbReference type="EMBL" id="AP014704">
    <property type="protein sequence ID" value="BAQ44681.1"/>
    <property type="molecule type" value="Genomic_DNA"/>
</dbReference>
<evidence type="ECO:0000256" key="1">
    <source>
        <dbReference type="SAM" id="Phobius"/>
    </source>
</evidence>
<sequence>MSYTGLFLPLGVLASVAAWNFARHKGLDPYRWSVVCLLFFPALLALAMAKRRQRVGDTPAFREQWKTLSSYDTDIRAAVEQLSTLGPAAVDQFRLSYADVQTKEAIPLILADLEARWAAGDRFDGLHAQAAQLDELRRQGRLSDRDYEDQKRRLAKRGRSKALWSGWWWKAPLLVAVLWMIWPRQGVAGLPTCEAGASRELVRRAIEDADDRGQVHRRLLALDQIRELNFDAERQDRTCAGSAVLNSGERRILWRLYVRDNRILTNVSGF</sequence>
<reference evidence="3" key="2">
    <citation type="submission" date="2015-01" db="EMBL/GenBank/DDBJ databases">
        <title>Complete genome sequence of Methylobacterium aquaticum strain 22A.</title>
        <authorList>
            <person name="Tani A."/>
            <person name="Ogura Y."/>
            <person name="Hayashi T."/>
        </authorList>
    </citation>
    <scope>NUCLEOTIDE SEQUENCE [LARGE SCALE GENOMIC DNA]</scope>
    <source>
        <strain evidence="3">MA-22A</strain>
    </source>
</reference>